<organism evidence="4 5">
    <name type="scientific">Delftia acidovorans</name>
    <name type="common">Pseudomonas acidovorans</name>
    <name type="synonym">Comamonas acidovorans</name>
    <dbReference type="NCBI Taxonomy" id="80866"/>
    <lineage>
        <taxon>Bacteria</taxon>
        <taxon>Pseudomonadati</taxon>
        <taxon>Pseudomonadota</taxon>
        <taxon>Betaproteobacteria</taxon>
        <taxon>Burkholderiales</taxon>
        <taxon>Comamonadaceae</taxon>
        <taxon>Delftia</taxon>
    </lineage>
</organism>
<dbReference type="Gene3D" id="3.50.50.60">
    <property type="entry name" value="FAD/NAD(P)-binding domain"/>
    <property type="match status" value="1"/>
</dbReference>
<dbReference type="Pfam" id="PF21274">
    <property type="entry name" value="Rng_hyd_C"/>
    <property type="match status" value="1"/>
</dbReference>
<evidence type="ECO:0000313" key="5">
    <source>
        <dbReference type="Proteomes" id="UP000594778"/>
    </source>
</evidence>
<dbReference type="PANTHER" id="PTHR43004:SF8">
    <property type="entry name" value="FAD-BINDING DOMAIN-CONTAINING PROTEIN-RELATED"/>
    <property type="match status" value="1"/>
</dbReference>
<dbReference type="Gene3D" id="3.40.30.120">
    <property type="match status" value="1"/>
</dbReference>
<name>A0A7T2W196_DELAC</name>
<keyword evidence="1" id="KW-0285">Flavoprotein</keyword>
<dbReference type="InterPro" id="IPR050641">
    <property type="entry name" value="RIFMO-like"/>
</dbReference>
<dbReference type="InterPro" id="IPR036188">
    <property type="entry name" value="FAD/NAD-bd_sf"/>
</dbReference>
<keyword evidence="4" id="KW-0560">Oxidoreductase</keyword>
<dbReference type="EMBL" id="CP065668">
    <property type="protein sequence ID" value="QPS10108.1"/>
    <property type="molecule type" value="Genomic_DNA"/>
</dbReference>
<dbReference type="Proteomes" id="UP000594778">
    <property type="component" value="Chromosome"/>
</dbReference>
<keyword evidence="2" id="KW-0274">FAD</keyword>
<feature type="domain" description="FAD-binding" evidence="3">
    <location>
        <begin position="6"/>
        <end position="374"/>
    </location>
</feature>
<reference evidence="4 5" key="1">
    <citation type="submission" date="2020-12" db="EMBL/GenBank/DDBJ databases">
        <title>FDA dAtabase for Regulatory Grade micrObial Sequences (FDA-ARGOS): Supporting development and validation of Infectious Disease Dx tests.</title>
        <authorList>
            <person name="Sproer C."/>
            <person name="Gronow S."/>
            <person name="Severitt S."/>
            <person name="Schroder I."/>
            <person name="Tallon L."/>
            <person name="Sadzewicz L."/>
            <person name="Zhao X."/>
            <person name="Boylan J."/>
            <person name="Ott S."/>
            <person name="Bowen H."/>
            <person name="Vavikolanu K."/>
            <person name="Mehta A."/>
            <person name="Aluvathingal J."/>
            <person name="Nadendla S."/>
            <person name="Lowell S."/>
            <person name="Myers T."/>
            <person name="Yan Y."/>
            <person name="Sichtig H."/>
        </authorList>
    </citation>
    <scope>NUCLEOTIDE SEQUENCE [LARGE SCALE GENOMIC DNA]</scope>
    <source>
        <strain evidence="4 5">FDAARGOS_909</strain>
    </source>
</reference>
<accession>A0A7T2W196</accession>
<evidence type="ECO:0000259" key="3">
    <source>
        <dbReference type="Pfam" id="PF01494"/>
    </source>
</evidence>
<evidence type="ECO:0000313" key="4">
    <source>
        <dbReference type="EMBL" id="QPS10108.1"/>
    </source>
</evidence>
<dbReference type="PANTHER" id="PTHR43004">
    <property type="entry name" value="TRK SYSTEM POTASSIUM UPTAKE PROTEIN"/>
    <property type="match status" value="1"/>
</dbReference>
<dbReference type="GO" id="GO:0016709">
    <property type="term" value="F:oxidoreductase activity, acting on paired donors, with incorporation or reduction of molecular oxygen, NAD(P)H as one donor, and incorporation of one atom of oxygen"/>
    <property type="evidence" value="ECO:0007669"/>
    <property type="project" value="UniProtKB-ARBA"/>
</dbReference>
<keyword evidence="4" id="KW-0503">Monooxygenase</keyword>
<dbReference type="PRINTS" id="PR00420">
    <property type="entry name" value="RNGMNOXGNASE"/>
</dbReference>
<sequence>MSKPAETDVLIVGSGPAGAAAAVALAQAGVKNMVINRYRSTSPGPRAHITNQRTMEILRDFGIEEAAKKLATPWELMGEHAYATSLVGEELGRIPAWGTSDAARSAQLKASPTTYCDLPQLYLEPLLVAEASQRGSDLRFRTEYLSHVQDAEGVTARLADHVSGLEYEVRARYLIGADGARSKVAQDIGLSFEGELAFGESGSVNIEFTADLSAFCAHRPSDMYWILQVGRGLNGPAAGPGFGVMRMIRPWNKWMCVVGYELASGVHRPTDQEAREMVCRILGTHTVPIQIDAIGHWANNRQYALNNTNGRVFCMGDAVHRHTPFGGLGMNTSIQDAYNLAWKLALVLKGQAGPALLASYEAERAPIARQVVEHAFQSTLTLGPLFQALELPPGACEQDMEHALARLKEPSADGARMRKSLRQAMDKTLDGFGAAHGVELNQRYVSSAIVADGTADPGFSRDPVYFYQPSTRPGAHLPHAWLTCLQRKVSTLDLCGKGRFTLLTGLAGQAWAETVAMAAHELGIDLHMHVIGPGQEYVDSHGDWARVSGLDEAGALLVRPDMFIAWRAADCSSASRDGLVPAVLQILGR</sequence>
<dbReference type="Gene3D" id="3.30.9.10">
    <property type="entry name" value="D-Amino Acid Oxidase, subunit A, domain 2"/>
    <property type="match status" value="1"/>
</dbReference>
<evidence type="ECO:0000256" key="2">
    <source>
        <dbReference type="ARBA" id="ARBA00022827"/>
    </source>
</evidence>
<dbReference type="RefSeq" id="WP_197956751.1">
    <property type="nucleotide sequence ID" value="NZ_CP065668.1"/>
</dbReference>
<dbReference type="GO" id="GO:0071949">
    <property type="term" value="F:FAD binding"/>
    <property type="evidence" value="ECO:0007669"/>
    <property type="project" value="InterPro"/>
</dbReference>
<dbReference type="AlphaFoldDB" id="A0A7T2W196"/>
<dbReference type="InterPro" id="IPR002938">
    <property type="entry name" value="FAD-bd"/>
</dbReference>
<protein>
    <submittedName>
        <fullName evidence="4">FAD-dependent monooxygenase</fullName>
    </submittedName>
</protein>
<dbReference type="SUPFAM" id="SSF51905">
    <property type="entry name" value="FAD/NAD(P)-binding domain"/>
    <property type="match status" value="1"/>
</dbReference>
<proteinExistence type="predicted"/>
<gene>
    <name evidence="4" type="ORF">I6G66_08950</name>
</gene>
<evidence type="ECO:0000256" key="1">
    <source>
        <dbReference type="ARBA" id="ARBA00022630"/>
    </source>
</evidence>
<dbReference type="Pfam" id="PF01494">
    <property type="entry name" value="FAD_binding_3"/>
    <property type="match status" value="1"/>
</dbReference>